<evidence type="ECO:0000259" key="14">
    <source>
        <dbReference type="PROSITE" id="PS51162"/>
    </source>
</evidence>
<evidence type="ECO:0000259" key="13">
    <source>
        <dbReference type="PROSITE" id="PS51061"/>
    </source>
</evidence>
<dbReference type="PANTHER" id="PTHR12360">
    <property type="entry name" value="NUCLEAR TRANSCRIPTION FACTOR, X-BOX BINDING 1 NFX1"/>
    <property type="match status" value="1"/>
</dbReference>
<keyword evidence="7" id="KW-0805">Transcription regulation</keyword>
<feature type="region of interest" description="Disordered" evidence="11">
    <location>
        <begin position="33"/>
        <end position="89"/>
    </location>
</feature>
<dbReference type="GO" id="GO:0000981">
    <property type="term" value="F:DNA-binding transcription factor activity, RNA polymerase II-specific"/>
    <property type="evidence" value="ECO:0007669"/>
    <property type="project" value="TreeGrafter"/>
</dbReference>
<dbReference type="PANTHER" id="PTHR12360:SF12">
    <property type="entry name" value="TRANSCRIPTIONAL REPRESSOR NF-X1"/>
    <property type="match status" value="1"/>
</dbReference>
<dbReference type="Proteomes" id="UP001202479">
    <property type="component" value="Unassembled WGS sequence"/>
</dbReference>
<keyword evidence="8" id="KW-0804">Transcription</keyword>
<dbReference type="SMART" id="SM00438">
    <property type="entry name" value="ZnF_NFX"/>
    <property type="match status" value="6"/>
</dbReference>
<feature type="compositionally biased region" description="Acidic residues" evidence="11">
    <location>
        <begin position="41"/>
        <end position="52"/>
    </location>
</feature>
<dbReference type="Pfam" id="PF01422">
    <property type="entry name" value="zf-NF-X1"/>
    <property type="match status" value="3"/>
</dbReference>
<organism evidence="15 16">
    <name type="scientific">Candida oxycetoniae</name>
    <dbReference type="NCBI Taxonomy" id="497107"/>
    <lineage>
        <taxon>Eukaryota</taxon>
        <taxon>Fungi</taxon>
        <taxon>Dikarya</taxon>
        <taxon>Ascomycota</taxon>
        <taxon>Saccharomycotina</taxon>
        <taxon>Pichiomycetes</taxon>
        <taxon>Debaryomycetaceae</taxon>
        <taxon>Candida/Lodderomyces clade</taxon>
        <taxon>Candida</taxon>
    </lineage>
</organism>
<evidence type="ECO:0000313" key="15">
    <source>
        <dbReference type="EMBL" id="KAI3403808.2"/>
    </source>
</evidence>
<sequence length="998" mass="112271">MGIEEQAKLGIEKDVTKGLVQTFTRNGIEIEIQGYAGDEVTRDDDEDDEEDGGLPFTSDHHESRPQLFSIANSNGSSSKDNSTGDNSSLSKIDETLETTIITEIQQAQYICLVCTGEIDKNSKIWSCQECFRVYDLECIKDWAIRGSSTNKLNKTWRCPSCNYETKKLPAKFTCWCGKVKNPEINPLMPFSCGNLCNYKYSDCIHRCLNTCHPGKHPVCGATGPMMKCQCGKEKRQVPCIITPYKKGWKCEAECGKALCDLKHKCKKGCHSGSCGKCVKKVDYKCYCGDTKLRGKCSKRVPLECVGRNGKKWIGGGSCGKRKKYYYDCGQHYEVLECQPLGAKAQVSKCKFSPDIVSSCYCGKSRISTQGRSKCTDPIPECENVCGKLLPCGCYCKFKCHPGECECVSIFPITCSCGYEQFSAPCKYVQSNQQPKCHHKCSVLLSCRKHYHRKECCEYEQVALERERAKKKALRNNLIASGRDDIMSIEAVHICTQTCNRLKSCGVHECQAMCHAGPCEVCLESTNEDLICNCGKTVIPAPVRCGTELVCHEQCVRPKECGHRQEAHECHPDSIKCPKCTTIVKKPCDCGARNDLPGIMCSQERVSCGKMCSVFKECGHPCLRTCSPKCTKENDHISPRECQSICQKVRKSCPHTCKLKCHFVKVGKSPNCDVLKCNEIVTVSCSCGNLKRKVKCGASVNNPSSIYNILECDESCTAAKRDAQLRSAFAIGISNSDTIDNEAAYTDFVVETYYKQKKWCSKIEDVIRTFIGEYNLQIENGVELPKRTYHFPAMVSLQRQFVHELSQAFSLYTESQDSEPKRSVFVVITRLTKLPAITIKEYVEMIKEQEQNKARELTQEEIDMAFYNAIVIRDLFFGVNKEDLEKELLKKQEAMDGFVIQWIKDSTFVLYNQEKYKIGSTDVALENQLSIMSNQFGKILREKSLAFDCKLCFIDDGGSFILKTEKKKTTNVSSNVETKMSRDKNVFNVLQNDKLLIQS</sequence>
<feature type="compositionally biased region" description="Polar residues" evidence="11">
    <location>
        <begin position="69"/>
        <end position="89"/>
    </location>
</feature>
<evidence type="ECO:0000256" key="1">
    <source>
        <dbReference type="ARBA" id="ARBA00004123"/>
    </source>
</evidence>
<dbReference type="SUPFAM" id="SSF82708">
    <property type="entry name" value="R3H domain"/>
    <property type="match status" value="1"/>
</dbReference>
<keyword evidence="16" id="KW-1185">Reference proteome</keyword>
<dbReference type="GeneID" id="73380983"/>
<comment type="caution">
    <text evidence="15">The sequence shown here is derived from an EMBL/GenBank/DDBJ whole genome shotgun (WGS) entry which is preliminary data.</text>
</comment>
<evidence type="ECO:0000256" key="3">
    <source>
        <dbReference type="ARBA" id="ARBA00022723"/>
    </source>
</evidence>
<comment type="similarity">
    <text evidence="2">Belongs to the NFX1 family.</text>
</comment>
<dbReference type="InterPro" id="IPR036867">
    <property type="entry name" value="R3H_dom_sf"/>
</dbReference>
<dbReference type="GO" id="GO:0008270">
    <property type="term" value="F:zinc ion binding"/>
    <property type="evidence" value="ECO:0007669"/>
    <property type="project" value="UniProtKB-KW"/>
</dbReference>
<name>A0AAI9SVF3_9ASCO</name>
<dbReference type="InterPro" id="IPR000716">
    <property type="entry name" value="Thyroglobulin_1"/>
</dbReference>
<keyword evidence="9" id="KW-0539">Nucleus</keyword>
<evidence type="ECO:0000256" key="11">
    <source>
        <dbReference type="SAM" id="MobiDB-lite"/>
    </source>
</evidence>
<evidence type="ECO:0000256" key="4">
    <source>
        <dbReference type="ARBA" id="ARBA00022737"/>
    </source>
</evidence>
<dbReference type="GO" id="GO:0000977">
    <property type="term" value="F:RNA polymerase II transcription regulatory region sequence-specific DNA binding"/>
    <property type="evidence" value="ECO:0007669"/>
    <property type="project" value="TreeGrafter"/>
</dbReference>
<gene>
    <name evidence="15" type="ORF">KGF56_003368</name>
</gene>
<keyword evidence="5 10" id="KW-0863">Zinc-finger</keyword>
<dbReference type="RefSeq" id="XP_049179555.1">
    <property type="nucleotide sequence ID" value="XM_049324693.1"/>
</dbReference>
<proteinExistence type="inferred from homology"/>
<evidence type="ECO:0000259" key="12">
    <source>
        <dbReference type="PROSITE" id="PS50089"/>
    </source>
</evidence>
<evidence type="ECO:0000256" key="8">
    <source>
        <dbReference type="ARBA" id="ARBA00023163"/>
    </source>
</evidence>
<dbReference type="CDD" id="cd06008">
    <property type="entry name" value="NF-X1-zinc-finger"/>
    <property type="match status" value="3"/>
</dbReference>
<dbReference type="InterPro" id="IPR000967">
    <property type="entry name" value="Znf_NFX1"/>
</dbReference>
<accession>A0AAI9SVF3</accession>
<feature type="domain" description="Thyroglobulin type-1" evidence="14">
    <location>
        <begin position="371"/>
        <end position="436"/>
    </location>
</feature>
<dbReference type="GO" id="GO:0000122">
    <property type="term" value="P:negative regulation of transcription by RNA polymerase II"/>
    <property type="evidence" value="ECO:0007669"/>
    <property type="project" value="TreeGrafter"/>
</dbReference>
<dbReference type="EMBL" id="JAHUZD010000119">
    <property type="protein sequence ID" value="KAI3403808.2"/>
    <property type="molecule type" value="Genomic_DNA"/>
</dbReference>
<reference evidence="15" key="1">
    <citation type="journal article" date="2022" name="DNA Res.">
        <title>Genome analysis of five recently described species of the CUG-Ser clade uncovers Candida theae as a new hybrid lineage with pathogenic potential in the Candida parapsilosis species complex.</title>
        <authorList>
            <person name="Mixao V."/>
            <person name="Del Olmo V."/>
            <person name="Hegedusova E."/>
            <person name="Saus E."/>
            <person name="Pryszcz L."/>
            <person name="Cillingova A."/>
            <person name="Nosek J."/>
            <person name="Gabaldon T."/>
        </authorList>
    </citation>
    <scope>NUCLEOTIDE SEQUENCE</scope>
    <source>
        <strain evidence="15">CBS 10844</strain>
    </source>
</reference>
<dbReference type="InterPro" id="IPR001841">
    <property type="entry name" value="Znf_RING"/>
</dbReference>
<dbReference type="AlphaFoldDB" id="A0AAI9SVF3"/>
<keyword evidence="6" id="KW-0862">Zinc</keyword>
<evidence type="ECO:0000256" key="10">
    <source>
        <dbReference type="PROSITE-ProRule" id="PRU00175"/>
    </source>
</evidence>
<dbReference type="PROSITE" id="PS50089">
    <property type="entry name" value="ZF_RING_2"/>
    <property type="match status" value="1"/>
</dbReference>
<evidence type="ECO:0000256" key="5">
    <source>
        <dbReference type="ARBA" id="ARBA00022771"/>
    </source>
</evidence>
<feature type="domain" description="R3H" evidence="13">
    <location>
        <begin position="756"/>
        <end position="829"/>
    </location>
</feature>
<evidence type="ECO:0000256" key="2">
    <source>
        <dbReference type="ARBA" id="ARBA00007269"/>
    </source>
</evidence>
<dbReference type="GO" id="GO:0005634">
    <property type="term" value="C:nucleus"/>
    <property type="evidence" value="ECO:0007669"/>
    <property type="project" value="UniProtKB-SubCell"/>
</dbReference>
<dbReference type="InterPro" id="IPR001374">
    <property type="entry name" value="R3H_dom"/>
</dbReference>
<feature type="domain" description="RING-type" evidence="12">
    <location>
        <begin position="111"/>
        <end position="162"/>
    </location>
</feature>
<keyword evidence="4" id="KW-0677">Repeat</keyword>
<dbReference type="PROSITE" id="PS51162">
    <property type="entry name" value="THYROGLOBULIN_1_2"/>
    <property type="match status" value="1"/>
</dbReference>
<dbReference type="PROSITE" id="PS51061">
    <property type="entry name" value="R3H"/>
    <property type="match status" value="1"/>
</dbReference>
<evidence type="ECO:0000256" key="7">
    <source>
        <dbReference type="ARBA" id="ARBA00023015"/>
    </source>
</evidence>
<comment type="subcellular location">
    <subcellularLocation>
        <location evidence="1">Nucleus</location>
    </subcellularLocation>
</comment>
<evidence type="ECO:0000313" key="16">
    <source>
        <dbReference type="Proteomes" id="UP001202479"/>
    </source>
</evidence>
<keyword evidence="3" id="KW-0479">Metal-binding</keyword>
<dbReference type="InterPro" id="IPR034078">
    <property type="entry name" value="NFX1_fam"/>
</dbReference>
<dbReference type="Gene3D" id="3.30.1370.50">
    <property type="entry name" value="R3H-like domain"/>
    <property type="match status" value="1"/>
</dbReference>
<protein>
    <submittedName>
        <fullName evidence="15">FAP1</fullName>
    </submittedName>
</protein>
<evidence type="ECO:0000256" key="6">
    <source>
        <dbReference type="ARBA" id="ARBA00022833"/>
    </source>
</evidence>
<evidence type="ECO:0000256" key="9">
    <source>
        <dbReference type="ARBA" id="ARBA00023242"/>
    </source>
</evidence>
<dbReference type="Pfam" id="PF01424">
    <property type="entry name" value="R3H"/>
    <property type="match status" value="1"/>
</dbReference>
<dbReference type="SUPFAM" id="SSF57850">
    <property type="entry name" value="RING/U-box"/>
    <property type="match status" value="1"/>
</dbReference>